<feature type="region of interest" description="Disordered" evidence="1">
    <location>
        <begin position="561"/>
        <end position="591"/>
    </location>
</feature>
<evidence type="ECO:0000256" key="1">
    <source>
        <dbReference type="SAM" id="MobiDB-lite"/>
    </source>
</evidence>
<feature type="compositionally biased region" description="Basic and acidic residues" evidence="1">
    <location>
        <begin position="358"/>
        <end position="374"/>
    </location>
</feature>
<feature type="compositionally biased region" description="Basic and acidic residues" evidence="1">
    <location>
        <begin position="561"/>
        <end position="583"/>
    </location>
</feature>
<feature type="region of interest" description="Disordered" evidence="1">
    <location>
        <begin position="253"/>
        <end position="437"/>
    </location>
</feature>
<feature type="compositionally biased region" description="Basic and acidic residues" evidence="1">
    <location>
        <begin position="495"/>
        <end position="505"/>
    </location>
</feature>
<dbReference type="EMBL" id="OU896712">
    <property type="protein sequence ID" value="CAG9823001.1"/>
    <property type="molecule type" value="Genomic_DNA"/>
</dbReference>
<feature type="compositionally biased region" description="Basic and acidic residues" evidence="1">
    <location>
        <begin position="382"/>
        <end position="399"/>
    </location>
</feature>
<protein>
    <submittedName>
        <fullName evidence="2">Uncharacterized protein</fullName>
    </submittedName>
</protein>
<evidence type="ECO:0000313" key="3">
    <source>
        <dbReference type="Proteomes" id="UP001153737"/>
    </source>
</evidence>
<accession>A0A9N9X4J7</accession>
<keyword evidence="3" id="KW-1185">Reference proteome</keyword>
<feature type="region of interest" description="Disordered" evidence="1">
    <location>
        <begin position="1"/>
        <end position="41"/>
    </location>
</feature>
<reference evidence="2" key="2">
    <citation type="submission" date="2022-10" db="EMBL/GenBank/DDBJ databases">
        <authorList>
            <consortium name="ENA_rothamsted_submissions"/>
            <consortium name="culmorum"/>
            <person name="King R."/>
        </authorList>
    </citation>
    <scope>NUCLEOTIDE SEQUENCE</scope>
</reference>
<reference evidence="2" key="1">
    <citation type="submission" date="2022-01" db="EMBL/GenBank/DDBJ databases">
        <authorList>
            <person name="King R."/>
        </authorList>
    </citation>
    <scope>NUCLEOTIDE SEQUENCE</scope>
</reference>
<dbReference type="OrthoDB" id="6784744at2759"/>
<feature type="region of interest" description="Disordered" evidence="1">
    <location>
        <begin position="131"/>
        <end position="238"/>
    </location>
</feature>
<feature type="compositionally biased region" description="Polar residues" evidence="1">
    <location>
        <begin position="1"/>
        <end position="10"/>
    </location>
</feature>
<organism evidence="2 3">
    <name type="scientific">Phaedon cochleariae</name>
    <name type="common">Mustard beetle</name>
    <dbReference type="NCBI Taxonomy" id="80249"/>
    <lineage>
        <taxon>Eukaryota</taxon>
        <taxon>Metazoa</taxon>
        <taxon>Ecdysozoa</taxon>
        <taxon>Arthropoda</taxon>
        <taxon>Hexapoda</taxon>
        <taxon>Insecta</taxon>
        <taxon>Pterygota</taxon>
        <taxon>Neoptera</taxon>
        <taxon>Endopterygota</taxon>
        <taxon>Coleoptera</taxon>
        <taxon>Polyphaga</taxon>
        <taxon>Cucujiformia</taxon>
        <taxon>Chrysomeloidea</taxon>
        <taxon>Chrysomelidae</taxon>
        <taxon>Chrysomelinae</taxon>
        <taxon>Chrysomelini</taxon>
        <taxon>Phaedon</taxon>
    </lineage>
</organism>
<gene>
    <name evidence="2" type="ORF">PHAECO_LOCUS10141</name>
</gene>
<sequence>MAESGNFSETESYENAPRRRHFHQNRPPYSPRGRGRTDPHVMKALHNFGVRDLRELLDRKHQDEQDQEEQQPIAPRGRGRYIGPSEHSFIQNPINIKVQLMTATGERNYSLSQDDKLLDIKHIPDHDEQANELDWGRGRHNRSLSGLERGRGGSSYRDRGSSYRGRGLPDRGRGSLDRGRGLSDRGRYEIGMANNEADWCNNESSRGRKDTHRGRHDTSRGRSRYETNRGYETDRSTSDSNWEIYETAKGRHYSDGNRYETSKSRPESNLDMSEPERDRRNWGRNDPDWGRHETARGRHNSNKHSGRQVTDWNGGEPETDWDGNETERSGRVSDRGRSEYRRGRGRDPRGRGGPMRAKSIERARPLPFETENRVRGAKVRSRSAETRGDNDTKNEDGGAKGKGRGGRGRSMERGRGRGGWKTGRNKREQTNMTNDINNASSEIVGIIYQDNWDDEATGSKTELEHNLNKTYNETTGVQENDFDDALEDYGVSDLSEEKYDEKYADEAEEEAEEEIQDGQPKINEKEKEIVEIKENLIITSDDHKQKKRTVRFDLGKGEKQIETAESVEKQLETPGLREKHGIEELALESSS</sequence>
<feature type="region of interest" description="Disordered" evidence="1">
    <location>
        <begin position="492"/>
        <end position="524"/>
    </location>
</feature>
<feature type="region of interest" description="Disordered" evidence="1">
    <location>
        <begin position="60"/>
        <end position="82"/>
    </location>
</feature>
<name>A0A9N9X4J7_PHACE</name>
<dbReference type="Proteomes" id="UP001153737">
    <property type="component" value="Chromosome 6"/>
</dbReference>
<evidence type="ECO:0000313" key="2">
    <source>
        <dbReference type="EMBL" id="CAG9823001.1"/>
    </source>
</evidence>
<feature type="compositionally biased region" description="Basic and acidic residues" evidence="1">
    <location>
        <begin position="253"/>
        <end position="296"/>
    </location>
</feature>
<feature type="compositionally biased region" description="Basic and acidic residues" evidence="1">
    <location>
        <begin position="216"/>
        <end position="237"/>
    </location>
</feature>
<dbReference type="AlphaFoldDB" id="A0A9N9X4J7"/>
<feature type="compositionally biased region" description="Basic and acidic residues" evidence="1">
    <location>
        <begin position="325"/>
        <end position="350"/>
    </location>
</feature>
<feature type="compositionally biased region" description="Acidic residues" evidence="1">
    <location>
        <begin position="506"/>
        <end position="516"/>
    </location>
</feature>
<feature type="compositionally biased region" description="Basic and acidic residues" evidence="1">
    <location>
        <begin position="148"/>
        <end position="188"/>
    </location>
</feature>
<proteinExistence type="predicted"/>
<feature type="compositionally biased region" description="Basic residues" evidence="1">
    <location>
        <begin position="297"/>
        <end position="306"/>
    </location>
</feature>